<sequence length="137" mass="14807">CTESDGQHSAVVCVVKSVTFKPESAEIEQINRRSEFLTFQLSQIKPLSAVHFASSLTSLLSSLRLVPDQSGGLQSAPRSALTSRFLAGDAGLLHLGRRITNLAAVPRRLSATPSDPEVADSILKTDEHADEFVTEYL</sequence>
<protein>
    <submittedName>
        <fullName evidence="1">Uncharacterized protein</fullName>
    </submittedName>
</protein>
<name>A0A4C1ZP12_EUMVA</name>
<proteinExistence type="predicted"/>
<keyword evidence="2" id="KW-1185">Reference proteome</keyword>
<dbReference type="Proteomes" id="UP000299102">
    <property type="component" value="Unassembled WGS sequence"/>
</dbReference>
<organism evidence="1 2">
    <name type="scientific">Eumeta variegata</name>
    <name type="common">Bagworm moth</name>
    <name type="synonym">Eumeta japonica</name>
    <dbReference type="NCBI Taxonomy" id="151549"/>
    <lineage>
        <taxon>Eukaryota</taxon>
        <taxon>Metazoa</taxon>
        <taxon>Ecdysozoa</taxon>
        <taxon>Arthropoda</taxon>
        <taxon>Hexapoda</taxon>
        <taxon>Insecta</taxon>
        <taxon>Pterygota</taxon>
        <taxon>Neoptera</taxon>
        <taxon>Endopterygota</taxon>
        <taxon>Lepidoptera</taxon>
        <taxon>Glossata</taxon>
        <taxon>Ditrysia</taxon>
        <taxon>Tineoidea</taxon>
        <taxon>Psychidae</taxon>
        <taxon>Oiketicinae</taxon>
        <taxon>Eumeta</taxon>
    </lineage>
</organism>
<evidence type="ECO:0000313" key="1">
    <source>
        <dbReference type="EMBL" id="GBP88804.1"/>
    </source>
</evidence>
<accession>A0A4C1ZP12</accession>
<dbReference type="AlphaFoldDB" id="A0A4C1ZP12"/>
<dbReference type="EMBL" id="BGZK01001960">
    <property type="protein sequence ID" value="GBP88804.1"/>
    <property type="molecule type" value="Genomic_DNA"/>
</dbReference>
<reference evidence="1 2" key="1">
    <citation type="journal article" date="2019" name="Commun. Biol.">
        <title>The bagworm genome reveals a unique fibroin gene that provides high tensile strength.</title>
        <authorList>
            <person name="Kono N."/>
            <person name="Nakamura H."/>
            <person name="Ohtoshi R."/>
            <person name="Tomita M."/>
            <person name="Numata K."/>
            <person name="Arakawa K."/>
        </authorList>
    </citation>
    <scope>NUCLEOTIDE SEQUENCE [LARGE SCALE GENOMIC DNA]</scope>
</reference>
<comment type="caution">
    <text evidence="1">The sequence shown here is derived from an EMBL/GenBank/DDBJ whole genome shotgun (WGS) entry which is preliminary data.</text>
</comment>
<evidence type="ECO:0000313" key="2">
    <source>
        <dbReference type="Proteomes" id="UP000299102"/>
    </source>
</evidence>
<feature type="non-terminal residue" evidence="1">
    <location>
        <position position="1"/>
    </location>
</feature>
<gene>
    <name evidence="1" type="ORF">EVAR_57922_1</name>
</gene>